<evidence type="ECO:0000256" key="2">
    <source>
        <dbReference type="SAM" id="Phobius"/>
    </source>
</evidence>
<protein>
    <submittedName>
        <fullName evidence="3">Uncharacterized protein</fullName>
    </submittedName>
</protein>
<feature type="region of interest" description="Disordered" evidence="1">
    <location>
        <begin position="779"/>
        <end position="832"/>
    </location>
</feature>
<feature type="transmembrane region" description="Helical" evidence="2">
    <location>
        <begin position="80"/>
        <end position="101"/>
    </location>
</feature>
<feature type="transmembrane region" description="Helical" evidence="2">
    <location>
        <begin position="167"/>
        <end position="191"/>
    </location>
</feature>
<feature type="transmembrane region" description="Helical" evidence="2">
    <location>
        <begin position="108"/>
        <end position="130"/>
    </location>
</feature>
<dbReference type="AlphaFoldDB" id="A0A6V7XV19"/>
<dbReference type="OrthoDB" id="5806414at2759"/>
<evidence type="ECO:0000256" key="1">
    <source>
        <dbReference type="SAM" id="MobiDB-lite"/>
    </source>
</evidence>
<feature type="compositionally biased region" description="Low complexity" evidence="1">
    <location>
        <begin position="814"/>
        <end position="832"/>
    </location>
</feature>
<evidence type="ECO:0000313" key="3">
    <source>
        <dbReference type="EMBL" id="CAD2203148.1"/>
    </source>
</evidence>
<accession>A0A6V7XV19</accession>
<dbReference type="EMBL" id="CAJEWN010002327">
    <property type="protein sequence ID" value="CAD2203148.1"/>
    <property type="molecule type" value="Genomic_DNA"/>
</dbReference>
<feature type="transmembrane region" description="Helical" evidence="2">
    <location>
        <begin position="339"/>
        <end position="367"/>
    </location>
</feature>
<feature type="transmembrane region" description="Helical" evidence="2">
    <location>
        <begin position="48"/>
        <end position="68"/>
    </location>
</feature>
<feature type="transmembrane region" description="Helical" evidence="2">
    <location>
        <begin position="218"/>
        <end position="240"/>
    </location>
</feature>
<feature type="transmembrane region" description="Helical" evidence="2">
    <location>
        <begin position="285"/>
        <end position="302"/>
    </location>
</feature>
<feature type="transmembrane region" description="Helical" evidence="2">
    <location>
        <begin position="538"/>
        <end position="561"/>
    </location>
</feature>
<keyword evidence="2" id="KW-1133">Transmembrane helix</keyword>
<feature type="compositionally biased region" description="Polar residues" evidence="1">
    <location>
        <begin position="779"/>
        <end position="788"/>
    </location>
</feature>
<comment type="caution">
    <text evidence="3">The sequence shown here is derived from an EMBL/GenBank/DDBJ whole genome shotgun (WGS) entry which is preliminary data.</text>
</comment>
<name>A0A6V7XV19_MELEN</name>
<keyword evidence="2" id="KW-0472">Membrane</keyword>
<reference evidence="3 4" key="1">
    <citation type="submission" date="2020-08" db="EMBL/GenBank/DDBJ databases">
        <authorList>
            <person name="Koutsovoulos G."/>
            <person name="Danchin GJ E."/>
        </authorList>
    </citation>
    <scope>NUCLEOTIDE SEQUENCE [LARGE SCALE GENOMIC DNA]</scope>
</reference>
<feature type="transmembrane region" description="Helical" evidence="2">
    <location>
        <begin position="392"/>
        <end position="415"/>
    </location>
</feature>
<feature type="transmembrane region" description="Helical" evidence="2">
    <location>
        <begin position="495"/>
        <end position="526"/>
    </location>
</feature>
<feature type="transmembrane region" description="Helical" evidence="2">
    <location>
        <begin position="421"/>
        <end position="441"/>
    </location>
</feature>
<feature type="transmembrane region" description="Helical" evidence="2">
    <location>
        <begin position="260"/>
        <end position="278"/>
    </location>
</feature>
<gene>
    <name evidence="3" type="ORF">MENT_LOCUS56816</name>
</gene>
<proteinExistence type="predicted"/>
<keyword evidence="2" id="KW-0812">Transmembrane</keyword>
<feature type="transmembrane region" description="Helical" evidence="2">
    <location>
        <begin position="581"/>
        <end position="598"/>
    </location>
</feature>
<evidence type="ECO:0000313" key="4">
    <source>
        <dbReference type="Proteomes" id="UP000580250"/>
    </source>
</evidence>
<feature type="transmembrane region" description="Helical" evidence="2">
    <location>
        <begin position="650"/>
        <end position="678"/>
    </location>
</feature>
<dbReference type="Proteomes" id="UP000580250">
    <property type="component" value="Unassembled WGS sequence"/>
</dbReference>
<organism evidence="3 4">
    <name type="scientific">Meloidogyne enterolobii</name>
    <name type="common">Root-knot nematode worm</name>
    <name type="synonym">Meloidogyne mayaguensis</name>
    <dbReference type="NCBI Taxonomy" id="390850"/>
    <lineage>
        <taxon>Eukaryota</taxon>
        <taxon>Metazoa</taxon>
        <taxon>Ecdysozoa</taxon>
        <taxon>Nematoda</taxon>
        <taxon>Chromadorea</taxon>
        <taxon>Rhabditida</taxon>
        <taxon>Tylenchina</taxon>
        <taxon>Tylenchomorpha</taxon>
        <taxon>Tylenchoidea</taxon>
        <taxon>Meloidogynidae</taxon>
        <taxon>Meloidogyninae</taxon>
        <taxon>Meloidogyne</taxon>
    </lineage>
</organism>
<feature type="transmembrane region" description="Helical" evidence="2">
    <location>
        <begin position="603"/>
        <end position="622"/>
    </location>
</feature>
<sequence>MFNPSSTNSTTERRRAHFKNNLIDELYEDEQNEKDYYRGESINCKLQALNIFHAVLGAVGLGLAGTQFQTKIGIDNYRHIDLRMASALLYTITGTIGFYCVNRSHGSIVIKCLYCLTALFALGTAIFYGFTTYKLIHLSKQLNGRFEQFTSIIQFTTSTNTNFVPKILISISMSILSFLVFLLALFSLALLDNLVAIENIWYPAWPDDRIKAKFNQTLLFGASFGKLLTAIACLGMSAFVEFEHTQIALRQDYFRLVLDQLSSLFGIGSAFVDLYAIYNKTHKTLNLKVSIGLSLIVAIWSLKSVDNNSFPFYKEDINSYRIAFSASQSSFSSITSPQYTIVIVHGILIILMSILSLLCACTCILASSCLRESVTKKGGNDFDLDITRKTRILAFLYSLWTLSLLCLLGIGLAELSWTGDYIGGDLLWIAVLLFCTGLLNTNYRQRNSIIIKFVLNSLSLSVCAEKAILSCWLTFQSFTHQDYVNERVFDKRSRYGQSILFGIQTIILFFALITSIYGVFVFGNLLGKQKNNERKYGVLHFCCSLSALFYAFTIIGSEIFFEIDKWYWGEAVLEQSQYYRLGNGLLGFTVFVIQIICLKNSQFLLSAILLQIILSSLALFTLNSTITNTYFLQILFNARASIGFNNKQKIILIVALCFAGLSAIACSLQIIFGTICILRCSYLLHHGKPRRNSQLPSLISYCTTSPIDDNTFNRAIPGSSFISPPSPELHQFSIRPIEEQTLYWSADENPYIYKSTKRIFGEPIFNGLPYNIDNSQENEGINNVNLRPSNRRQEDKFSRGLARFYSNTNITDATRSTPTTRPSTSISPISER</sequence>